<reference evidence="1 2" key="1">
    <citation type="submission" date="2015-07" db="EMBL/GenBank/DDBJ databases">
        <title>The genome of Dufourea novaeangliae.</title>
        <authorList>
            <person name="Pan H."/>
            <person name="Kapheim K."/>
        </authorList>
    </citation>
    <scope>NUCLEOTIDE SEQUENCE [LARGE SCALE GENOMIC DNA]</scope>
    <source>
        <strain evidence="1">0120121106</strain>
        <tissue evidence="1">Whole body</tissue>
    </source>
</reference>
<proteinExistence type="predicted"/>
<accession>A0A154P5Z6</accession>
<sequence length="75" mass="8230">MCIANSALAYILVDPTFIQTPCRLTLGGSNKHAAENIDLSCRYHISIDTFVKYQTGFDSVLYCIGIDSRIVGIDS</sequence>
<dbReference type="AlphaFoldDB" id="A0A154P5Z6"/>
<dbReference type="Proteomes" id="UP000076502">
    <property type="component" value="Unassembled WGS sequence"/>
</dbReference>
<protein>
    <submittedName>
        <fullName evidence="1">Uncharacterized protein</fullName>
    </submittedName>
</protein>
<dbReference type="EMBL" id="KQ434824">
    <property type="protein sequence ID" value="KZC07346.1"/>
    <property type="molecule type" value="Genomic_DNA"/>
</dbReference>
<keyword evidence="2" id="KW-1185">Reference proteome</keyword>
<evidence type="ECO:0000313" key="2">
    <source>
        <dbReference type="Proteomes" id="UP000076502"/>
    </source>
</evidence>
<evidence type="ECO:0000313" key="1">
    <source>
        <dbReference type="EMBL" id="KZC07346.1"/>
    </source>
</evidence>
<organism evidence="1 2">
    <name type="scientific">Dufourea novaeangliae</name>
    <name type="common">Sweat bee</name>
    <dbReference type="NCBI Taxonomy" id="178035"/>
    <lineage>
        <taxon>Eukaryota</taxon>
        <taxon>Metazoa</taxon>
        <taxon>Ecdysozoa</taxon>
        <taxon>Arthropoda</taxon>
        <taxon>Hexapoda</taxon>
        <taxon>Insecta</taxon>
        <taxon>Pterygota</taxon>
        <taxon>Neoptera</taxon>
        <taxon>Endopterygota</taxon>
        <taxon>Hymenoptera</taxon>
        <taxon>Apocrita</taxon>
        <taxon>Aculeata</taxon>
        <taxon>Apoidea</taxon>
        <taxon>Anthophila</taxon>
        <taxon>Halictidae</taxon>
        <taxon>Rophitinae</taxon>
        <taxon>Dufourea</taxon>
    </lineage>
</organism>
<name>A0A154P5Z6_DUFNO</name>
<gene>
    <name evidence="1" type="ORF">WN55_08991</name>
</gene>